<dbReference type="Proteomes" id="UP000072421">
    <property type="component" value="Chromosome"/>
</dbReference>
<feature type="domain" description="HTH cro/C1-type" evidence="1">
    <location>
        <begin position="11"/>
        <end position="65"/>
    </location>
</feature>
<dbReference type="EMBL" id="CP013232">
    <property type="protein sequence ID" value="AMO95083.1"/>
    <property type="molecule type" value="Genomic_DNA"/>
</dbReference>
<evidence type="ECO:0000313" key="2">
    <source>
        <dbReference type="EMBL" id="AMO95083.1"/>
    </source>
</evidence>
<evidence type="ECO:0000259" key="1">
    <source>
        <dbReference type="PROSITE" id="PS50943"/>
    </source>
</evidence>
<dbReference type="PROSITE" id="PS50943">
    <property type="entry name" value="HTH_CROC1"/>
    <property type="match status" value="1"/>
</dbReference>
<reference evidence="2 3" key="1">
    <citation type="submission" date="2015-11" db="EMBL/GenBank/DDBJ databases">
        <title>Exploring the genomic traits of fungus-feeding bacterial genus Collimonas.</title>
        <authorList>
            <person name="Song C."/>
            <person name="Schmidt R."/>
            <person name="de Jager V."/>
            <person name="Krzyzanowska D."/>
            <person name="Jongedijk E."/>
            <person name="Cankar K."/>
            <person name="Beekwilder J."/>
            <person name="van Veen A."/>
            <person name="de Boer W."/>
            <person name="van Veen J.A."/>
            <person name="Garbeva P."/>
        </authorList>
    </citation>
    <scope>NUCLEOTIDE SEQUENCE [LARGE SCALE GENOMIC DNA]</scope>
    <source>
        <strain evidence="2 3">Ter6</strain>
    </source>
</reference>
<name>A0A127PBF8_9BURK</name>
<organism evidence="2">
    <name type="scientific">Collimonas fungivorans</name>
    <dbReference type="NCBI Taxonomy" id="158899"/>
    <lineage>
        <taxon>Bacteria</taxon>
        <taxon>Pseudomonadati</taxon>
        <taxon>Pseudomonadota</taxon>
        <taxon>Betaproteobacteria</taxon>
        <taxon>Burkholderiales</taxon>
        <taxon>Oxalobacteraceae</taxon>
        <taxon>Collimonas</taxon>
    </lineage>
</organism>
<sequence>MKTLSELSSILRQAKQRLALPVISMSRVSGLTAVTIRGVLSGKNDPRLSTLMTIADQLGLELMLLPKAVASSIAATTPAEEEVQSLVAAALARQEGRK</sequence>
<accession>A0A127PBF8</accession>
<dbReference type="RefSeq" id="WP_061539974.1">
    <property type="nucleotide sequence ID" value="NZ_CP013232.1"/>
</dbReference>
<dbReference type="InterPro" id="IPR001387">
    <property type="entry name" value="Cro/C1-type_HTH"/>
</dbReference>
<dbReference type="OrthoDB" id="8686638at2"/>
<gene>
    <name evidence="2" type="ORF">CFter6_2411</name>
</gene>
<dbReference type="GO" id="GO:0003677">
    <property type="term" value="F:DNA binding"/>
    <property type="evidence" value="ECO:0007669"/>
    <property type="project" value="InterPro"/>
</dbReference>
<dbReference type="PATRIC" id="fig|158899.10.peg.2406"/>
<evidence type="ECO:0000313" key="3">
    <source>
        <dbReference type="Proteomes" id="UP000072421"/>
    </source>
</evidence>
<dbReference type="SUPFAM" id="SSF47413">
    <property type="entry name" value="lambda repressor-like DNA-binding domains"/>
    <property type="match status" value="1"/>
</dbReference>
<dbReference type="AlphaFoldDB" id="A0A127PBF8"/>
<dbReference type="InterPro" id="IPR010982">
    <property type="entry name" value="Lambda_DNA-bd_dom_sf"/>
</dbReference>
<proteinExistence type="predicted"/>
<protein>
    <submittedName>
        <fullName evidence="2">Helix-turn-helix family protein</fullName>
    </submittedName>
</protein>